<name>A0A183T4Y4_SCHSO</name>
<dbReference type="EMBL" id="UYSU01036602">
    <property type="protein sequence ID" value="VDL97917.1"/>
    <property type="molecule type" value="Genomic_DNA"/>
</dbReference>
<evidence type="ECO:0000313" key="3">
    <source>
        <dbReference type="WBParaSite" id="SSLN_0001197701-mRNA-1"/>
    </source>
</evidence>
<gene>
    <name evidence="1" type="ORF">SSLN_LOCUS11532</name>
</gene>
<accession>A0A183T4Y4</accession>
<dbReference type="Proteomes" id="UP000275846">
    <property type="component" value="Unassembled WGS sequence"/>
</dbReference>
<proteinExistence type="predicted"/>
<evidence type="ECO:0000313" key="1">
    <source>
        <dbReference type="EMBL" id="VDL97917.1"/>
    </source>
</evidence>
<reference evidence="3" key="1">
    <citation type="submission" date="2016-06" db="UniProtKB">
        <authorList>
            <consortium name="WormBaseParasite"/>
        </authorList>
    </citation>
    <scope>IDENTIFICATION</scope>
</reference>
<reference evidence="1 2" key="2">
    <citation type="submission" date="2018-11" db="EMBL/GenBank/DDBJ databases">
        <authorList>
            <consortium name="Pathogen Informatics"/>
        </authorList>
    </citation>
    <scope>NUCLEOTIDE SEQUENCE [LARGE SCALE GENOMIC DNA]</scope>
    <source>
        <strain evidence="1 2">NST_G2</strain>
    </source>
</reference>
<dbReference type="AlphaFoldDB" id="A0A183T4Y4"/>
<organism evidence="3">
    <name type="scientific">Schistocephalus solidus</name>
    <name type="common">Tapeworm</name>
    <dbReference type="NCBI Taxonomy" id="70667"/>
    <lineage>
        <taxon>Eukaryota</taxon>
        <taxon>Metazoa</taxon>
        <taxon>Spiralia</taxon>
        <taxon>Lophotrochozoa</taxon>
        <taxon>Platyhelminthes</taxon>
        <taxon>Cestoda</taxon>
        <taxon>Eucestoda</taxon>
        <taxon>Diphyllobothriidea</taxon>
        <taxon>Diphyllobothriidae</taxon>
        <taxon>Schistocephalus</taxon>
    </lineage>
</organism>
<evidence type="ECO:0000313" key="2">
    <source>
        <dbReference type="Proteomes" id="UP000275846"/>
    </source>
</evidence>
<protein>
    <submittedName>
        <fullName evidence="3">Tick transposon</fullName>
    </submittedName>
</protein>
<sequence>MAAMPVCHILETGILPQARVHPWTVARRLPKQSTGAGCRNRAIALKSNDVVAAFTAELFQFRTDEADFNQTDFHTSSDDTVIEDLEFTEGDVKKEFLAPNDAKSPSPDQIPAKVLKKLAGELS</sequence>
<dbReference type="WBParaSite" id="SSLN_0001197701-mRNA-1">
    <property type="protein sequence ID" value="SSLN_0001197701-mRNA-1"/>
    <property type="gene ID" value="SSLN_0001197701"/>
</dbReference>
<keyword evidence="2" id="KW-1185">Reference proteome</keyword>